<dbReference type="Proteomes" id="UP001314205">
    <property type="component" value="Unassembled WGS sequence"/>
</dbReference>
<reference evidence="2 3" key="1">
    <citation type="submission" date="2023-11" db="EMBL/GenBank/DDBJ databases">
        <authorList>
            <person name="Hedman E."/>
            <person name="Englund M."/>
            <person name="Stromberg M."/>
            <person name="Nyberg Akerstrom W."/>
            <person name="Nylinder S."/>
            <person name="Jareborg N."/>
            <person name="Kallberg Y."/>
            <person name="Kronander E."/>
        </authorList>
    </citation>
    <scope>NUCLEOTIDE SEQUENCE [LARGE SCALE GENOMIC DNA]</scope>
</reference>
<name>A0AAV1KF04_9NEOP</name>
<keyword evidence="3" id="KW-1185">Reference proteome</keyword>
<evidence type="ECO:0000259" key="1">
    <source>
        <dbReference type="Pfam" id="PF13843"/>
    </source>
</evidence>
<protein>
    <recommendedName>
        <fullName evidence="1">PiggyBac transposable element-derived protein domain-containing protein</fullName>
    </recommendedName>
</protein>
<gene>
    <name evidence="2" type="ORF">PARMNEM_LOCUS2913</name>
</gene>
<organism evidence="2 3">
    <name type="scientific">Parnassius mnemosyne</name>
    <name type="common">clouded apollo</name>
    <dbReference type="NCBI Taxonomy" id="213953"/>
    <lineage>
        <taxon>Eukaryota</taxon>
        <taxon>Metazoa</taxon>
        <taxon>Ecdysozoa</taxon>
        <taxon>Arthropoda</taxon>
        <taxon>Hexapoda</taxon>
        <taxon>Insecta</taxon>
        <taxon>Pterygota</taxon>
        <taxon>Neoptera</taxon>
        <taxon>Endopterygota</taxon>
        <taxon>Lepidoptera</taxon>
        <taxon>Glossata</taxon>
        <taxon>Ditrysia</taxon>
        <taxon>Papilionoidea</taxon>
        <taxon>Papilionidae</taxon>
        <taxon>Parnassiinae</taxon>
        <taxon>Parnassini</taxon>
        <taxon>Parnassius</taxon>
        <taxon>Driopa</taxon>
    </lineage>
</organism>
<dbReference type="EMBL" id="CAVLGL010000024">
    <property type="protein sequence ID" value="CAK1581223.1"/>
    <property type="molecule type" value="Genomic_DNA"/>
</dbReference>
<sequence length="120" mass="14378">MSIKRFLFLLRVLRFDDINTRDNRKETDHLAPIREIFESFVAHCNQNYTPGEYCTVDEMLESFRGRCKFRVYISNKPAKRKNRRSKKPCTSCKQLLCTEHVKYMCSVCFERHISVDLMDE</sequence>
<dbReference type="PANTHER" id="PTHR46599">
    <property type="entry name" value="PIGGYBAC TRANSPOSABLE ELEMENT-DERIVED PROTEIN 4"/>
    <property type="match status" value="1"/>
</dbReference>
<dbReference type="AlphaFoldDB" id="A0AAV1KF04"/>
<feature type="domain" description="PiggyBac transposable element-derived protein" evidence="1">
    <location>
        <begin position="1"/>
        <end position="82"/>
    </location>
</feature>
<dbReference type="PANTHER" id="PTHR46599:SF6">
    <property type="entry name" value="DUAL SPECIFICITY PHOSPHATASE 26"/>
    <property type="match status" value="1"/>
</dbReference>
<comment type="caution">
    <text evidence="2">The sequence shown here is derived from an EMBL/GenBank/DDBJ whole genome shotgun (WGS) entry which is preliminary data.</text>
</comment>
<proteinExistence type="predicted"/>
<dbReference type="Pfam" id="PF13843">
    <property type="entry name" value="DDE_Tnp_1_7"/>
    <property type="match status" value="1"/>
</dbReference>
<dbReference type="InterPro" id="IPR029526">
    <property type="entry name" value="PGBD"/>
</dbReference>
<accession>A0AAV1KF04</accession>
<evidence type="ECO:0000313" key="3">
    <source>
        <dbReference type="Proteomes" id="UP001314205"/>
    </source>
</evidence>
<evidence type="ECO:0000313" key="2">
    <source>
        <dbReference type="EMBL" id="CAK1581223.1"/>
    </source>
</evidence>